<dbReference type="PANTHER" id="PTHR38436">
    <property type="entry name" value="POLYKETIDE CYCLASE SNOAL-LIKE DOMAIN"/>
    <property type="match status" value="1"/>
</dbReference>
<reference evidence="1 2" key="1">
    <citation type="submission" date="2019-02" db="EMBL/GenBank/DDBJ databases">
        <title>Complete Genome Sequence and Methylome Analysis of free living Spirochaetas.</title>
        <authorList>
            <person name="Fomenkov A."/>
            <person name="Dubinina G."/>
            <person name="Leshcheva N."/>
            <person name="Mikheeva N."/>
            <person name="Grabovich M."/>
            <person name="Vincze T."/>
            <person name="Roberts R.J."/>
        </authorList>
    </citation>
    <scope>NUCLEOTIDE SEQUENCE [LARGE SCALE GENOMIC DNA]</scope>
    <source>
        <strain evidence="1 2">K2</strain>
    </source>
</reference>
<dbReference type="PANTHER" id="PTHR38436:SF1">
    <property type="entry name" value="ESTER CYCLASE"/>
    <property type="match status" value="1"/>
</dbReference>
<dbReference type="InterPro" id="IPR032710">
    <property type="entry name" value="NTF2-like_dom_sf"/>
</dbReference>
<dbReference type="InterPro" id="IPR009959">
    <property type="entry name" value="Cyclase_SnoaL-like"/>
</dbReference>
<accession>A0A5C1QNV2</accession>
<dbReference type="SUPFAM" id="SSF54427">
    <property type="entry name" value="NTF2-like"/>
    <property type="match status" value="1"/>
</dbReference>
<gene>
    <name evidence="1" type="ORF">EXM22_09695</name>
</gene>
<dbReference type="GO" id="GO:0030638">
    <property type="term" value="P:polyketide metabolic process"/>
    <property type="evidence" value="ECO:0007669"/>
    <property type="project" value="InterPro"/>
</dbReference>
<protein>
    <recommendedName>
        <fullName evidence="3">SnoaL-like domain-containing protein</fullName>
    </recommendedName>
</protein>
<evidence type="ECO:0000313" key="1">
    <source>
        <dbReference type="EMBL" id="QEN08246.1"/>
    </source>
</evidence>
<evidence type="ECO:0000313" key="2">
    <source>
        <dbReference type="Proteomes" id="UP000324209"/>
    </source>
</evidence>
<dbReference type="OrthoDB" id="9812089at2"/>
<evidence type="ECO:0008006" key="3">
    <source>
        <dbReference type="Google" id="ProtNLM"/>
    </source>
</evidence>
<dbReference type="KEGG" id="ock:EXM22_09695"/>
<dbReference type="Pfam" id="PF07366">
    <property type="entry name" value="SnoaL"/>
    <property type="match status" value="1"/>
</dbReference>
<dbReference type="RefSeq" id="WP_149486326.1">
    <property type="nucleotide sequence ID" value="NZ_CP036150.1"/>
</dbReference>
<dbReference type="Gene3D" id="3.10.450.50">
    <property type="match status" value="1"/>
</dbReference>
<name>A0A5C1QNV2_9SPIO</name>
<keyword evidence="2" id="KW-1185">Reference proteome</keyword>
<dbReference type="Proteomes" id="UP000324209">
    <property type="component" value="Chromosome"/>
</dbReference>
<dbReference type="EMBL" id="CP036150">
    <property type="protein sequence ID" value="QEN08246.1"/>
    <property type="molecule type" value="Genomic_DNA"/>
</dbReference>
<sequence>MSQNLKLNKQNAIAFYKMSYMGQPSQAIEKYVGAEYIQHNPAVKNGKSGFISYFEQMLKEYPDKKIEFVRALAEGDQVALHTHQTWPGNDEYVTMDFFRFDDHGKIVEHWDSIQQIPDKTECGNTMY</sequence>
<proteinExistence type="predicted"/>
<dbReference type="AlphaFoldDB" id="A0A5C1QNV2"/>
<organism evidence="1 2">
    <name type="scientific">Oceanispirochaeta crateris</name>
    <dbReference type="NCBI Taxonomy" id="2518645"/>
    <lineage>
        <taxon>Bacteria</taxon>
        <taxon>Pseudomonadati</taxon>
        <taxon>Spirochaetota</taxon>
        <taxon>Spirochaetia</taxon>
        <taxon>Spirochaetales</taxon>
        <taxon>Spirochaetaceae</taxon>
        <taxon>Oceanispirochaeta</taxon>
    </lineage>
</organism>